<feature type="modified residue" description="4-aspartylphosphate" evidence="3">
    <location>
        <position position="56"/>
    </location>
</feature>
<evidence type="ECO:0000256" key="3">
    <source>
        <dbReference type="PROSITE-ProRule" id="PRU00169"/>
    </source>
</evidence>
<feature type="domain" description="Response regulatory" evidence="5">
    <location>
        <begin position="4"/>
        <end position="121"/>
    </location>
</feature>
<dbReference type="AlphaFoldDB" id="A0A2A4Z7I3"/>
<evidence type="ECO:0000313" key="6">
    <source>
        <dbReference type="EMBL" id="PCJ02922.1"/>
    </source>
</evidence>
<evidence type="ECO:0000256" key="2">
    <source>
        <dbReference type="ARBA" id="ARBA00023125"/>
    </source>
</evidence>
<dbReference type="SUPFAM" id="SSF52172">
    <property type="entry name" value="CheY-like"/>
    <property type="match status" value="1"/>
</dbReference>
<reference key="1">
    <citation type="submission" date="2017-08" db="EMBL/GenBank/DDBJ databases">
        <title>A dynamic microbial community with high functional redundancy inhabits the cold, oxic subseafloor aquifer.</title>
        <authorList>
            <person name="Tully B.J."/>
            <person name="Wheat C.G."/>
            <person name="Glazer B.T."/>
            <person name="Huber J.A."/>
        </authorList>
    </citation>
    <scope>NUCLEOTIDE SEQUENCE [LARGE SCALE GENOMIC DNA]</scope>
</reference>
<dbReference type="Gene3D" id="3.40.50.2300">
    <property type="match status" value="1"/>
</dbReference>
<feature type="domain" description="HTH luxR-type" evidence="4">
    <location>
        <begin position="147"/>
        <end position="212"/>
    </location>
</feature>
<dbReference type="Pfam" id="PF00196">
    <property type="entry name" value="GerE"/>
    <property type="match status" value="1"/>
</dbReference>
<dbReference type="PROSITE" id="PS00622">
    <property type="entry name" value="HTH_LUXR_1"/>
    <property type="match status" value="1"/>
</dbReference>
<dbReference type="InterPro" id="IPR001789">
    <property type="entry name" value="Sig_transdc_resp-reg_receiver"/>
</dbReference>
<dbReference type="PROSITE" id="PS50110">
    <property type="entry name" value="RESPONSE_REGULATORY"/>
    <property type="match status" value="1"/>
</dbReference>
<comment type="caution">
    <text evidence="6">The sequence shown here is derived from an EMBL/GenBank/DDBJ whole genome shotgun (WGS) entry which is preliminary data.</text>
</comment>
<dbReference type="SMART" id="SM00421">
    <property type="entry name" value="HTH_LUXR"/>
    <property type="match status" value="1"/>
</dbReference>
<dbReference type="InterPro" id="IPR058245">
    <property type="entry name" value="NreC/VraR/RcsB-like_REC"/>
</dbReference>
<dbReference type="PROSITE" id="PS50043">
    <property type="entry name" value="HTH_LUXR_2"/>
    <property type="match status" value="1"/>
</dbReference>
<protein>
    <submittedName>
        <fullName evidence="6">DNA-binding response regulator</fullName>
    </submittedName>
</protein>
<proteinExistence type="predicted"/>
<dbReference type="GO" id="GO:0000160">
    <property type="term" value="P:phosphorelay signal transduction system"/>
    <property type="evidence" value="ECO:0007669"/>
    <property type="project" value="InterPro"/>
</dbReference>
<dbReference type="InterPro" id="IPR011006">
    <property type="entry name" value="CheY-like_superfamily"/>
</dbReference>
<keyword evidence="1 3" id="KW-0597">Phosphoprotein</keyword>
<dbReference type="InterPro" id="IPR016032">
    <property type="entry name" value="Sig_transdc_resp-reg_C-effctor"/>
</dbReference>
<evidence type="ECO:0000256" key="1">
    <source>
        <dbReference type="ARBA" id="ARBA00022553"/>
    </source>
</evidence>
<dbReference type="GO" id="GO:0006355">
    <property type="term" value="P:regulation of DNA-templated transcription"/>
    <property type="evidence" value="ECO:0007669"/>
    <property type="project" value="InterPro"/>
</dbReference>
<dbReference type="PANTHER" id="PTHR45566:SF1">
    <property type="entry name" value="HTH-TYPE TRANSCRIPTIONAL REGULATOR YHJB-RELATED"/>
    <property type="match status" value="1"/>
</dbReference>
<dbReference type="CDD" id="cd06170">
    <property type="entry name" value="LuxR_C_like"/>
    <property type="match status" value="1"/>
</dbReference>
<dbReference type="InterPro" id="IPR036388">
    <property type="entry name" value="WH-like_DNA-bd_sf"/>
</dbReference>
<keyword evidence="2 6" id="KW-0238">DNA-binding</keyword>
<evidence type="ECO:0000259" key="5">
    <source>
        <dbReference type="PROSITE" id="PS50110"/>
    </source>
</evidence>
<sequence length="218" mass="23931">MVKKVVIADDHPLFRAALKQAIRKISTNAKIMEVSSLGEASDILAGEDNINLLLLDIHMSDSDGFAGLIMYKQAYPLTPIVIVSASEEPEIIRNAIEFGASGFIPKSADLSVIREAINTVFEGQSWWPEVDGLSKLGRNGRIGFSESSKLFSTLTPTQSKVFMAIAEGLLNKQIAFKMDISESTIKTHITAIFKKLNISSRTQAVIFAKDLEKNTKQD</sequence>
<dbReference type="SUPFAM" id="SSF46894">
    <property type="entry name" value="C-terminal effector domain of the bipartite response regulators"/>
    <property type="match status" value="1"/>
</dbReference>
<name>A0A2A4Z7I3_9PROT</name>
<evidence type="ECO:0000259" key="4">
    <source>
        <dbReference type="PROSITE" id="PS50043"/>
    </source>
</evidence>
<dbReference type="InterPro" id="IPR000792">
    <property type="entry name" value="Tscrpt_reg_LuxR_C"/>
</dbReference>
<dbReference type="Pfam" id="PF00072">
    <property type="entry name" value="Response_reg"/>
    <property type="match status" value="1"/>
</dbReference>
<dbReference type="CDD" id="cd17535">
    <property type="entry name" value="REC_NarL-like"/>
    <property type="match status" value="1"/>
</dbReference>
<organism evidence="6">
    <name type="scientific">OCS116 cluster bacterium</name>
    <dbReference type="NCBI Taxonomy" id="2030921"/>
    <lineage>
        <taxon>Bacteria</taxon>
        <taxon>Pseudomonadati</taxon>
        <taxon>Pseudomonadota</taxon>
        <taxon>Alphaproteobacteria</taxon>
        <taxon>OCS116 cluster</taxon>
    </lineage>
</organism>
<dbReference type="PRINTS" id="PR00038">
    <property type="entry name" value="HTHLUXR"/>
</dbReference>
<dbReference type="InterPro" id="IPR051015">
    <property type="entry name" value="EvgA-like"/>
</dbReference>
<dbReference type="GO" id="GO:0003677">
    <property type="term" value="F:DNA binding"/>
    <property type="evidence" value="ECO:0007669"/>
    <property type="project" value="UniProtKB-KW"/>
</dbReference>
<dbReference type="PANTHER" id="PTHR45566">
    <property type="entry name" value="HTH-TYPE TRANSCRIPTIONAL REGULATOR YHJB-RELATED"/>
    <property type="match status" value="1"/>
</dbReference>
<dbReference type="Gene3D" id="1.10.10.10">
    <property type="entry name" value="Winged helix-like DNA-binding domain superfamily/Winged helix DNA-binding domain"/>
    <property type="match status" value="1"/>
</dbReference>
<gene>
    <name evidence="6" type="ORF">COB13_02980</name>
</gene>
<dbReference type="EMBL" id="NVUS01000003">
    <property type="protein sequence ID" value="PCJ02922.1"/>
    <property type="molecule type" value="Genomic_DNA"/>
</dbReference>
<reference evidence="6" key="2">
    <citation type="journal article" date="2018" name="ISME J.">
        <title>A dynamic microbial community with high functional redundancy inhabits the cold, oxic subseafloor aquifer.</title>
        <authorList>
            <person name="Tully B.J."/>
            <person name="Wheat C.G."/>
            <person name="Glazer B.T."/>
            <person name="Huber J.A."/>
        </authorList>
    </citation>
    <scope>NUCLEOTIDE SEQUENCE</scope>
    <source>
        <strain evidence="6">NORP83</strain>
    </source>
</reference>
<accession>A0A2A4Z7I3</accession>
<dbReference type="SMART" id="SM00448">
    <property type="entry name" value="REC"/>
    <property type="match status" value="1"/>
</dbReference>